<dbReference type="EMBL" id="CM000786">
    <property type="protein sequence ID" value="AQK39422.1"/>
    <property type="molecule type" value="Genomic_DNA"/>
</dbReference>
<accession>A0A1D6ITP7</accession>
<gene>
    <name evidence="1" type="ORF">ZEAMMB73_Zm00001d023499</name>
</gene>
<name>A0A1D6ITP7_MAIZE</name>
<organism evidence="1">
    <name type="scientific">Zea mays</name>
    <name type="common">Maize</name>
    <dbReference type="NCBI Taxonomy" id="4577"/>
    <lineage>
        <taxon>Eukaryota</taxon>
        <taxon>Viridiplantae</taxon>
        <taxon>Streptophyta</taxon>
        <taxon>Embryophyta</taxon>
        <taxon>Tracheophyta</taxon>
        <taxon>Spermatophyta</taxon>
        <taxon>Magnoliopsida</taxon>
        <taxon>Liliopsida</taxon>
        <taxon>Poales</taxon>
        <taxon>Poaceae</taxon>
        <taxon>PACMAD clade</taxon>
        <taxon>Panicoideae</taxon>
        <taxon>Andropogonodae</taxon>
        <taxon>Andropogoneae</taxon>
        <taxon>Tripsacinae</taxon>
        <taxon>Zea</taxon>
    </lineage>
</organism>
<proteinExistence type="predicted"/>
<reference evidence="1" key="1">
    <citation type="submission" date="2015-12" db="EMBL/GenBank/DDBJ databases">
        <title>Update maize B73 reference genome by single molecule sequencing technologies.</title>
        <authorList>
            <consortium name="Maize Genome Sequencing Project"/>
            <person name="Ware D."/>
        </authorList>
    </citation>
    <scope>NUCLEOTIDE SEQUENCE</scope>
    <source>
        <tissue evidence="1">Seedling</tissue>
    </source>
</reference>
<evidence type="ECO:0000313" key="1">
    <source>
        <dbReference type="EMBL" id="AQK39422.1"/>
    </source>
</evidence>
<protein>
    <submittedName>
        <fullName evidence="1">Retrovirus-related Pol polyprotein LINE-1</fullName>
    </submittedName>
</protein>
<sequence>MLVLHHLCAL</sequence>